<evidence type="ECO:0000313" key="6">
    <source>
        <dbReference type="EMBL" id="OGG65377.1"/>
    </source>
</evidence>
<dbReference type="STRING" id="1798497.A3D71_01710"/>
<evidence type="ECO:0000259" key="5">
    <source>
        <dbReference type="Pfam" id="PF01555"/>
    </source>
</evidence>
<dbReference type="PROSITE" id="PS00092">
    <property type="entry name" value="N6_MTASE"/>
    <property type="match status" value="1"/>
</dbReference>
<dbReference type="GO" id="GO:0008170">
    <property type="term" value="F:N-methyltransferase activity"/>
    <property type="evidence" value="ECO:0007669"/>
    <property type="project" value="InterPro"/>
</dbReference>
<dbReference type="PRINTS" id="PR00508">
    <property type="entry name" value="S21N4MTFRASE"/>
</dbReference>
<dbReference type="InterPro" id="IPR001091">
    <property type="entry name" value="RM_Methyltransferase"/>
</dbReference>
<evidence type="ECO:0000256" key="2">
    <source>
        <dbReference type="ARBA" id="ARBA00022603"/>
    </source>
</evidence>
<dbReference type="Proteomes" id="UP000177652">
    <property type="component" value="Unassembled WGS sequence"/>
</dbReference>
<reference evidence="6 7" key="1">
    <citation type="journal article" date="2016" name="Nat. Commun.">
        <title>Thousands of microbial genomes shed light on interconnected biogeochemical processes in an aquifer system.</title>
        <authorList>
            <person name="Anantharaman K."/>
            <person name="Brown C.T."/>
            <person name="Hug L.A."/>
            <person name="Sharon I."/>
            <person name="Castelle C.J."/>
            <person name="Probst A.J."/>
            <person name="Thomas B.C."/>
            <person name="Singh A."/>
            <person name="Wilkins M.J."/>
            <person name="Karaoz U."/>
            <person name="Brodie E.L."/>
            <person name="Williams K.H."/>
            <person name="Hubbard S.S."/>
            <person name="Banfield J.F."/>
        </authorList>
    </citation>
    <scope>NUCLEOTIDE SEQUENCE [LARGE SCALE GENOMIC DNA]</scope>
</reference>
<comment type="caution">
    <text evidence="6">The sequence shown here is derived from an EMBL/GenBank/DDBJ whole genome shotgun (WGS) entry which is preliminary data.</text>
</comment>
<feature type="domain" description="DNA methylase N-4/N-6" evidence="5">
    <location>
        <begin position="18"/>
        <end position="250"/>
    </location>
</feature>
<dbReference type="PANTHER" id="PTHR13370:SF3">
    <property type="entry name" value="TRNA (GUANINE(10)-N2)-METHYLTRANSFERASE HOMOLOG"/>
    <property type="match status" value="1"/>
</dbReference>
<dbReference type="EMBL" id="MFLK01000049">
    <property type="protein sequence ID" value="OGG65377.1"/>
    <property type="molecule type" value="Genomic_DNA"/>
</dbReference>
<dbReference type="EC" id="2.1.1.-" evidence="4"/>
<evidence type="ECO:0000256" key="1">
    <source>
        <dbReference type="ARBA" id="ARBA00006594"/>
    </source>
</evidence>
<dbReference type="GO" id="GO:0032259">
    <property type="term" value="P:methylation"/>
    <property type="evidence" value="ECO:0007669"/>
    <property type="project" value="UniProtKB-KW"/>
</dbReference>
<dbReference type="InterPro" id="IPR002052">
    <property type="entry name" value="DNA_methylase_N6_adenine_CS"/>
</dbReference>
<evidence type="ECO:0000256" key="4">
    <source>
        <dbReference type="RuleBase" id="RU362026"/>
    </source>
</evidence>
<evidence type="ECO:0000313" key="7">
    <source>
        <dbReference type="Proteomes" id="UP000177652"/>
    </source>
</evidence>
<evidence type="ECO:0000256" key="3">
    <source>
        <dbReference type="ARBA" id="ARBA00022679"/>
    </source>
</evidence>
<dbReference type="GO" id="GO:0003677">
    <property type="term" value="F:DNA binding"/>
    <property type="evidence" value="ECO:0007669"/>
    <property type="project" value="InterPro"/>
</dbReference>
<dbReference type="SUPFAM" id="SSF53335">
    <property type="entry name" value="S-adenosyl-L-methionine-dependent methyltransferases"/>
    <property type="match status" value="1"/>
</dbReference>
<dbReference type="Gene3D" id="3.40.50.150">
    <property type="entry name" value="Vaccinia Virus protein VP39"/>
    <property type="match status" value="1"/>
</dbReference>
<proteinExistence type="inferred from homology"/>
<keyword evidence="3" id="KW-0808">Transferase</keyword>
<dbReference type="Pfam" id="PF01555">
    <property type="entry name" value="N6_N4_Mtase"/>
    <property type="match status" value="1"/>
</dbReference>
<dbReference type="PANTHER" id="PTHR13370">
    <property type="entry name" value="RNA METHYLASE-RELATED"/>
    <property type="match status" value="1"/>
</dbReference>
<organism evidence="6 7">
    <name type="scientific">Candidatus Kaiserbacteria bacterium RIFCSPHIGHO2_02_FULL_55_20</name>
    <dbReference type="NCBI Taxonomy" id="1798497"/>
    <lineage>
        <taxon>Bacteria</taxon>
        <taxon>Candidatus Kaiseribacteriota</taxon>
    </lineage>
</organism>
<dbReference type="GO" id="GO:0009007">
    <property type="term" value="F:site-specific DNA-methyltransferase (adenine-specific) activity"/>
    <property type="evidence" value="ECO:0007669"/>
    <property type="project" value="TreeGrafter"/>
</dbReference>
<accession>A0A1F6DVL3</accession>
<protein>
    <recommendedName>
        <fullName evidence="4">Methyltransferase</fullName>
        <ecNumber evidence="4">2.1.1.-</ecNumber>
    </recommendedName>
</protein>
<keyword evidence="2 6" id="KW-0489">Methyltransferase</keyword>
<comment type="similarity">
    <text evidence="1 4">Belongs to the N(4)/N(6)-methyltransferase family.</text>
</comment>
<dbReference type="GO" id="GO:0005737">
    <property type="term" value="C:cytoplasm"/>
    <property type="evidence" value="ECO:0007669"/>
    <property type="project" value="TreeGrafter"/>
</dbReference>
<dbReference type="InterPro" id="IPR029063">
    <property type="entry name" value="SAM-dependent_MTases_sf"/>
</dbReference>
<gene>
    <name evidence="6" type="ORF">A3D71_01710</name>
</gene>
<dbReference type="AlphaFoldDB" id="A0A1F6DVL3"/>
<dbReference type="InterPro" id="IPR002941">
    <property type="entry name" value="DNA_methylase_N4/N6"/>
</dbReference>
<sequence>MILGDVIATLKKLPDESIDLVIADPPYNLSKGSVINFQNKGLKGFGGKWNKVMEEWDNLPFMDYLNFTHEWLGEIKRVLKPTGSIWVFGTYHNIGLINTVFQLLEMEMINEVVWYKRNAFPNLAGRRLTASHETLLWAHVGKGKRDYYFDYKASKDFSDETDQLKERGKQMRTVWDIPNNKDREELKFGKHPTQKPLRVCRRIVNISSKPGDVVLAPFAGAGSECVAAKELGRRYIGIELEKEYVDIANKRLAATKQVKTLFD</sequence>
<name>A0A1F6DVL3_9BACT</name>